<sequence length="190" mass="21315">MKAKILLLMIFSGVILGGCRSKQKITTVSRENIRETETVKVDSLNLQNSETIQSELKDLAVKEKINEISGDFSITGKSDLSSPFVFHNVVGKDTVQSISIMGNAEYSIRNHYAKASNEKTENIKEAFSNISREANKNTVSKETEKEKASVVSQETKRIKVTGFGIAAWIFITVFGITVILLFFTYKYFKR</sequence>
<dbReference type="AlphaFoldDB" id="A0A1M4WCQ8"/>
<keyword evidence="1" id="KW-0812">Transmembrane</keyword>
<evidence type="ECO:0000256" key="1">
    <source>
        <dbReference type="SAM" id="Phobius"/>
    </source>
</evidence>
<reference evidence="3" key="1">
    <citation type="submission" date="2016-11" db="EMBL/GenBank/DDBJ databases">
        <authorList>
            <person name="Varghese N."/>
            <person name="Submissions S."/>
        </authorList>
    </citation>
    <scope>NUCLEOTIDE SEQUENCE [LARGE SCALE GENOMIC DNA]</scope>
    <source>
        <strain evidence="3">DSM 26898</strain>
    </source>
</reference>
<accession>A0A1M4WCQ8</accession>
<feature type="transmembrane region" description="Helical" evidence="1">
    <location>
        <begin position="165"/>
        <end position="185"/>
    </location>
</feature>
<keyword evidence="3" id="KW-1185">Reference proteome</keyword>
<dbReference type="PROSITE" id="PS51257">
    <property type="entry name" value="PROKAR_LIPOPROTEIN"/>
    <property type="match status" value="1"/>
</dbReference>
<evidence type="ECO:0000313" key="2">
    <source>
        <dbReference type="EMBL" id="SHE79029.1"/>
    </source>
</evidence>
<dbReference type="Proteomes" id="UP000184236">
    <property type="component" value="Unassembled WGS sequence"/>
</dbReference>
<name>A0A1M4WCQ8_9FLAO</name>
<protein>
    <recommendedName>
        <fullName evidence="4">Lipoprotein</fullName>
    </recommendedName>
</protein>
<gene>
    <name evidence="2" type="ORF">SAMN05444408_104121</name>
</gene>
<dbReference type="OrthoDB" id="1259727at2"/>
<keyword evidence="1" id="KW-0472">Membrane</keyword>
<evidence type="ECO:0008006" key="4">
    <source>
        <dbReference type="Google" id="ProtNLM"/>
    </source>
</evidence>
<dbReference type="EMBL" id="FQVO01000004">
    <property type="protein sequence ID" value="SHE79029.1"/>
    <property type="molecule type" value="Genomic_DNA"/>
</dbReference>
<proteinExistence type="predicted"/>
<keyword evidence="1" id="KW-1133">Transmembrane helix</keyword>
<dbReference type="STRING" id="1302685.SAMN05444408_104121"/>
<dbReference type="RefSeq" id="WP_072884143.1">
    <property type="nucleotide sequence ID" value="NZ_FQVO01000004.1"/>
</dbReference>
<organism evidence="2 3">
    <name type="scientific">Chryseobacterium takakiae</name>
    <dbReference type="NCBI Taxonomy" id="1302685"/>
    <lineage>
        <taxon>Bacteria</taxon>
        <taxon>Pseudomonadati</taxon>
        <taxon>Bacteroidota</taxon>
        <taxon>Flavobacteriia</taxon>
        <taxon>Flavobacteriales</taxon>
        <taxon>Weeksellaceae</taxon>
        <taxon>Chryseobacterium group</taxon>
        <taxon>Chryseobacterium</taxon>
    </lineage>
</organism>
<evidence type="ECO:0000313" key="3">
    <source>
        <dbReference type="Proteomes" id="UP000184236"/>
    </source>
</evidence>